<keyword evidence="1" id="KW-0812">Transmembrane</keyword>
<feature type="transmembrane region" description="Helical" evidence="1">
    <location>
        <begin position="541"/>
        <end position="562"/>
    </location>
</feature>
<dbReference type="Pfam" id="PF05057">
    <property type="entry name" value="DUF676"/>
    <property type="match status" value="1"/>
</dbReference>
<accession>A0A6J5CY29</accession>
<dbReference type="RefSeq" id="WP_217477812.1">
    <property type="nucleotide sequence ID" value="NZ_CADIKH010000001.1"/>
</dbReference>
<name>A0A6J5CY29_9BURK</name>
<dbReference type="SUPFAM" id="SSF53474">
    <property type="entry name" value="alpha/beta-Hydrolases"/>
    <property type="match status" value="2"/>
</dbReference>
<dbReference type="AlphaFoldDB" id="A0A6J5CY29"/>
<keyword evidence="1" id="KW-1133">Transmembrane helix</keyword>
<dbReference type="Proteomes" id="UP000494363">
    <property type="component" value="Unassembled WGS sequence"/>
</dbReference>
<evidence type="ECO:0000256" key="1">
    <source>
        <dbReference type="SAM" id="Phobius"/>
    </source>
</evidence>
<sequence length="591" mass="66690">MAQDVGKRDLVVVIHGMGGTPQKMQHVVDVVRETWKKHEKPEPIVYCPAMGYSMTSFDEPCEIVLRLLRQIDTVYGQCHDIDKIILVGYSFGSLIARKAYVYACGECADTEFEPQGRNLQPREWAKKVERIVLLAGMNRGWHISAHVSILKIVQWGIGIMLGNAVMAVTLGRKTPLIFRVHRGAPFLTLLRLQWMAMRRRAGARAAGSAIVIQLLGTIDDIVSPEDNIDLVAGHDFYYIDVPKSGHENVIQADRSPAGSRRRRILARALIATPRQLERISILPSDHELHVIDETVTDVIFVIHGIRDEGYWTQKIARRVVALARERNRTLDKRTAARPPGDAAQVRARRFVKTETSSYGYFAMLPFLLPNVRRKRVEWLMDRYVENRAMYPNADFSYVGHSHGTYMLARALECYPCIRFKHVAFAGSVVRTSFDWSALVRAGRVQRVLNFVASADWVVAIFPRTFQMLKWQDLGSAGHDGFLQAQDDAKLTQAYFVKGGHGAALREEYWRVIARFTLDGEAPAPRNLAKWQSSLVVGLGKAAPVIAFALLCVVVGFGLSLLMPVTQTWSESQQALYFALYVAVIWKVLTWF</sequence>
<dbReference type="InterPro" id="IPR007751">
    <property type="entry name" value="DUF676_lipase-like"/>
</dbReference>
<organism evidence="3 4">
    <name type="scientific">Paraburkholderia humisilvae</name>
    <dbReference type="NCBI Taxonomy" id="627669"/>
    <lineage>
        <taxon>Bacteria</taxon>
        <taxon>Pseudomonadati</taxon>
        <taxon>Pseudomonadota</taxon>
        <taxon>Betaproteobacteria</taxon>
        <taxon>Burkholderiales</taxon>
        <taxon>Burkholderiaceae</taxon>
        <taxon>Paraburkholderia</taxon>
    </lineage>
</organism>
<dbReference type="InterPro" id="IPR029058">
    <property type="entry name" value="AB_hydrolase_fold"/>
</dbReference>
<feature type="domain" description="DUF676" evidence="2">
    <location>
        <begin position="8"/>
        <end position="102"/>
    </location>
</feature>
<gene>
    <name evidence="3" type="ORF">LMG29542_00038</name>
</gene>
<protein>
    <recommendedName>
        <fullName evidence="2">DUF676 domain-containing protein</fullName>
    </recommendedName>
</protein>
<proteinExistence type="predicted"/>
<dbReference type="Gene3D" id="3.40.50.1820">
    <property type="entry name" value="alpha/beta hydrolase"/>
    <property type="match status" value="1"/>
</dbReference>
<evidence type="ECO:0000259" key="2">
    <source>
        <dbReference type="Pfam" id="PF05057"/>
    </source>
</evidence>
<evidence type="ECO:0000313" key="3">
    <source>
        <dbReference type="EMBL" id="CAB3745765.1"/>
    </source>
</evidence>
<evidence type="ECO:0000313" key="4">
    <source>
        <dbReference type="Proteomes" id="UP000494363"/>
    </source>
</evidence>
<keyword evidence="1" id="KW-0472">Membrane</keyword>
<dbReference type="EMBL" id="CADIKH010000001">
    <property type="protein sequence ID" value="CAB3745765.1"/>
    <property type="molecule type" value="Genomic_DNA"/>
</dbReference>
<keyword evidence="4" id="KW-1185">Reference proteome</keyword>
<reference evidence="3 4" key="1">
    <citation type="submission" date="2020-04" db="EMBL/GenBank/DDBJ databases">
        <authorList>
            <person name="De Canck E."/>
        </authorList>
    </citation>
    <scope>NUCLEOTIDE SEQUENCE [LARGE SCALE GENOMIC DNA]</scope>
    <source>
        <strain evidence="3 4">LMG 29542</strain>
    </source>
</reference>